<dbReference type="PANTHER" id="PTHR43582">
    <property type="entry name" value="LINEARMYCIN RESISTANCE ATP-BINDING PROTEIN LNRL"/>
    <property type="match status" value="1"/>
</dbReference>
<reference evidence="4 5" key="1">
    <citation type="submission" date="2009-01" db="EMBL/GenBank/DDBJ databases">
        <title>Complete sequence of Clostridium cellulolyticum H10.</title>
        <authorList>
            <consortium name="US DOE Joint Genome Institute"/>
            <person name="Lucas S."/>
            <person name="Copeland A."/>
            <person name="Lapidus A."/>
            <person name="Glavina del Rio T."/>
            <person name="Dalin E."/>
            <person name="Tice H."/>
            <person name="Bruce D."/>
            <person name="Goodwin L."/>
            <person name="Pitluck S."/>
            <person name="Chertkov O."/>
            <person name="Saunders E."/>
            <person name="Brettin T."/>
            <person name="Detter J.C."/>
            <person name="Han C."/>
            <person name="Larimer F."/>
            <person name="Land M."/>
            <person name="Hauser L."/>
            <person name="Kyrpides N."/>
            <person name="Ivanova N."/>
            <person name="Zhou J."/>
            <person name="Richardson P."/>
        </authorList>
    </citation>
    <scope>NUCLEOTIDE SEQUENCE [LARGE SCALE GENOMIC DNA]</scope>
    <source>
        <strain evidence="5">ATCC 35319 / DSM 5812 / JCM 6584 / H10</strain>
    </source>
</reference>
<evidence type="ECO:0000313" key="5">
    <source>
        <dbReference type="Proteomes" id="UP000001349"/>
    </source>
</evidence>
<dbReference type="OrthoDB" id="9804819at2"/>
<dbReference type="Pfam" id="PF00005">
    <property type="entry name" value="ABC_tran"/>
    <property type="match status" value="1"/>
</dbReference>
<keyword evidence="5" id="KW-1185">Reference proteome</keyword>
<accession>B8I968</accession>
<dbReference type="HOGENOM" id="CLU_000604_1_2_9"/>
<sequence>MYVLEIKNLFKKVSDEFSLKDINLTIENGDFVSLIGKNGAGKTTLLRILSGLIKYDKGKVFIDGIPVEKSNKVNKVIGIVQQYKGMPDTLTVQEYIKFQARLKNADSKLLNDLIEISGLSKFSNQYLSTLSGGNLRKMHIMFSIMHKPKLVIMDEPTVGLDPVVRKEMWDYIYGLREIGISAIISTHYLDEAEQLGNKIAIIDNGNLLTSGTKEQVKELYTSEDGLDILTVDDENALEILKYIIELNLNFITKSEVMGNRVRVYTDSLDFSYLPTLVNLLSEHNFKIKTIKFLEPSIEELLMKISSFKTA</sequence>
<dbReference type="Proteomes" id="UP000001349">
    <property type="component" value="Chromosome"/>
</dbReference>
<proteinExistence type="predicted"/>
<dbReference type="STRING" id="394503.Ccel_0966"/>
<name>B8I968_RUMCH</name>
<dbReference type="InterPro" id="IPR027417">
    <property type="entry name" value="P-loop_NTPase"/>
</dbReference>
<dbReference type="AlphaFoldDB" id="B8I968"/>
<dbReference type="eggNOG" id="COG1131">
    <property type="taxonomic scope" value="Bacteria"/>
</dbReference>
<dbReference type="InterPro" id="IPR003593">
    <property type="entry name" value="AAA+_ATPase"/>
</dbReference>
<dbReference type="PANTHER" id="PTHR43582:SF2">
    <property type="entry name" value="LINEARMYCIN RESISTANCE ATP-BINDING PROTEIN LNRL"/>
    <property type="match status" value="1"/>
</dbReference>
<dbReference type="RefSeq" id="WP_015924485.1">
    <property type="nucleotide sequence ID" value="NC_011898.1"/>
</dbReference>
<evidence type="ECO:0000256" key="2">
    <source>
        <dbReference type="ARBA" id="ARBA00022840"/>
    </source>
</evidence>
<dbReference type="PROSITE" id="PS50893">
    <property type="entry name" value="ABC_TRANSPORTER_2"/>
    <property type="match status" value="1"/>
</dbReference>
<organism evidence="4 5">
    <name type="scientific">Ruminiclostridium cellulolyticum (strain ATCC 35319 / DSM 5812 / JCM 6584 / H10)</name>
    <name type="common">Clostridium cellulolyticum</name>
    <dbReference type="NCBI Taxonomy" id="394503"/>
    <lineage>
        <taxon>Bacteria</taxon>
        <taxon>Bacillati</taxon>
        <taxon>Bacillota</taxon>
        <taxon>Clostridia</taxon>
        <taxon>Eubacteriales</taxon>
        <taxon>Oscillospiraceae</taxon>
        <taxon>Ruminiclostridium</taxon>
    </lineage>
</organism>
<dbReference type="SUPFAM" id="SSF52540">
    <property type="entry name" value="P-loop containing nucleoside triphosphate hydrolases"/>
    <property type="match status" value="1"/>
</dbReference>
<dbReference type="GO" id="GO:0016887">
    <property type="term" value="F:ATP hydrolysis activity"/>
    <property type="evidence" value="ECO:0007669"/>
    <property type="project" value="InterPro"/>
</dbReference>
<feature type="domain" description="ABC transporter" evidence="3">
    <location>
        <begin position="4"/>
        <end position="229"/>
    </location>
</feature>
<keyword evidence="1" id="KW-0547">Nucleotide-binding</keyword>
<dbReference type="SMART" id="SM00382">
    <property type="entry name" value="AAA"/>
    <property type="match status" value="1"/>
</dbReference>
<protein>
    <submittedName>
        <fullName evidence="4">ABC transporter related</fullName>
    </submittedName>
</protein>
<dbReference type="Gene3D" id="3.40.50.300">
    <property type="entry name" value="P-loop containing nucleotide triphosphate hydrolases"/>
    <property type="match status" value="1"/>
</dbReference>
<gene>
    <name evidence="4" type="ordered locus">Ccel_0966</name>
</gene>
<dbReference type="KEGG" id="cce:Ccel_0966"/>
<keyword evidence="2" id="KW-0067">ATP-binding</keyword>
<dbReference type="GO" id="GO:0005524">
    <property type="term" value="F:ATP binding"/>
    <property type="evidence" value="ECO:0007669"/>
    <property type="project" value="UniProtKB-KW"/>
</dbReference>
<evidence type="ECO:0000259" key="3">
    <source>
        <dbReference type="PROSITE" id="PS50893"/>
    </source>
</evidence>
<dbReference type="EMBL" id="CP001348">
    <property type="protein sequence ID" value="ACL75328.1"/>
    <property type="molecule type" value="Genomic_DNA"/>
</dbReference>
<evidence type="ECO:0000256" key="1">
    <source>
        <dbReference type="ARBA" id="ARBA00022741"/>
    </source>
</evidence>
<evidence type="ECO:0000313" key="4">
    <source>
        <dbReference type="EMBL" id="ACL75328.1"/>
    </source>
</evidence>
<dbReference type="CDD" id="cd03230">
    <property type="entry name" value="ABC_DR_subfamily_A"/>
    <property type="match status" value="1"/>
</dbReference>
<dbReference type="InterPro" id="IPR003439">
    <property type="entry name" value="ABC_transporter-like_ATP-bd"/>
</dbReference>